<dbReference type="AlphaFoldDB" id="A0A839EXI5"/>
<name>A0A839EXI5_9GAMM</name>
<dbReference type="InterPro" id="IPR003715">
    <property type="entry name" value="Poly_export_N"/>
</dbReference>
<dbReference type="Proteomes" id="UP000550401">
    <property type="component" value="Unassembled WGS sequence"/>
</dbReference>
<evidence type="ECO:0000256" key="1">
    <source>
        <dbReference type="ARBA" id="ARBA00022729"/>
    </source>
</evidence>
<dbReference type="NCBIfam" id="TIGR03027">
    <property type="entry name" value="pepcterm_export"/>
    <property type="match status" value="1"/>
</dbReference>
<dbReference type="Pfam" id="PF10531">
    <property type="entry name" value="SLBB"/>
    <property type="match status" value="1"/>
</dbReference>
<dbReference type="EMBL" id="JACGXL010000002">
    <property type="protein sequence ID" value="MBA8887106.1"/>
    <property type="molecule type" value="Genomic_DNA"/>
</dbReference>
<dbReference type="Gene3D" id="3.10.560.10">
    <property type="entry name" value="Outer membrane lipoprotein wza domain like"/>
    <property type="match status" value="1"/>
</dbReference>
<accession>A0A839EXI5</accession>
<organism evidence="4 5">
    <name type="scientific">Dokdonella fugitiva</name>
    <dbReference type="NCBI Taxonomy" id="328517"/>
    <lineage>
        <taxon>Bacteria</taxon>
        <taxon>Pseudomonadati</taxon>
        <taxon>Pseudomonadota</taxon>
        <taxon>Gammaproteobacteria</taxon>
        <taxon>Lysobacterales</taxon>
        <taxon>Rhodanobacteraceae</taxon>
        <taxon>Dokdonella</taxon>
    </lineage>
</organism>
<sequence length="195" mass="21073">MLILQACAAGTGLSNGTPRVNPEAQAVSVYRIGVDDIVEVSVWHNPDLNAKVPVRPDGMISIPLVGDVMAGGKTPEEVSAEIAEKLKTYVRDPQVAVILTELRSHEYLSRVRVTGAVRNPISVPYRQGMTVLDAVLAAGGTTEFASADRTELYRKEGESTRAYAVRLDQILKKGDLSTNYPAQPGDVITVPERVF</sequence>
<evidence type="ECO:0000259" key="3">
    <source>
        <dbReference type="Pfam" id="PF10531"/>
    </source>
</evidence>
<evidence type="ECO:0000313" key="4">
    <source>
        <dbReference type="EMBL" id="MBA8887106.1"/>
    </source>
</evidence>
<dbReference type="PANTHER" id="PTHR33619:SF3">
    <property type="entry name" value="POLYSACCHARIDE EXPORT PROTEIN GFCE-RELATED"/>
    <property type="match status" value="1"/>
</dbReference>
<dbReference type="InterPro" id="IPR019554">
    <property type="entry name" value="Soluble_ligand-bd"/>
</dbReference>
<gene>
    <name evidence="4" type="ORF">FHW12_001320</name>
</gene>
<dbReference type="GO" id="GO:0015159">
    <property type="term" value="F:polysaccharide transmembrane transporter activity"/>
    <property type="evidence" value="ECO:0007669"/>
    <property type="project" value="InterPro"/>
</dbReference>
<dbReference type="RefSeq" id="WP_310735171.1">
    <property type="nucleotide sequence ID" value="NZ_JACGXL010000002.1"/>
</dbReference>
<protein>
    <submittedName>
        <fullName evidence="4">Polysaccharide export outer membrane protein</fullName>
    </submittedName>
</protein>
<evidence type="ECO:0000313" key="5">
    <source>
        <dbReference type="Proteomes" id="UP000550401"/>
    </source>
</evidence>
<keyword evidence="5" id="KW-1185">Reference proteome</keyword>
<feature type="domain" description="Soluble ligand binding" evidence="3">
    <location>
        <begin position="110"/>
        <end position="160"/>
    </location>
</feature>
<dbReference type="PANTHER" id="PTHR33619">
    <property type="entry name" value="POLYSACCHARIDE EXPORT PROTEIN GFCE-RELATED"/>
    <property type="match status" value="1"/>
</dbReference>
<dbReference type="Gene3D" id="3.30.1950.10">
    <property type="entry name" value="wza like domain"/>
    <property type="match status" value="1"/>
</dbReference>
<dbReference type="Pfam" id="PF02563">
    <property type="entry name" value="Poly_export"/>
    <property type="match status" value="1"/>
</dbReference>
<feature type="domain" description="Polysaccharide export protein N-terminal" evidence="2">
    <location>
        <begin position="26"/>
        <end position="99"/>
    </location>
</feature>
<dbReference type="InterPro" id="IPR049712">
    <property type="entry name" value="Poly_export"/>
</dbReference>
<dbReference type="InterPro" id="IPR017477">
    <property type="entry name" value="PEP-CTERM_polysacc_export"/>
</dbReference>
<comment type="caution">
    <text evidence="4">The sequence shown here is derived from an EMBL/GenBank/DDBJ whole genome shotgun (WGS) entry which is preliminary data.</text>
</comment>
<reference evidence="4 5" key="1">
    <citation type="submission" date="2020-07" db="EMBL/GenBank/DDBJ databases">
        <title>Genomic Encyclopedia of Type Strains, Phase IV (KMG-V): Genome sequencing to study the core and pangenomes of soil and plant-associated prokaryotes.</title>
        <authorList>
            <person name="Whitman W."/>
        </authorList>
    </citation>
    <scope>NUCLEOTIDE SEQUENCE [LARGE SCALE GENOMIC DNA]</scope>
    <source>
        <strain evidence="4 5">RH2WT43</strain>
    </source>
</reference>
<proteinExistence type="predicted"/>
<evidence type="ECO:0000259" key="2">
    <source>
        <dbReference type="Pfam" id="PF02563"/>
    </source>
</evidence>
<keyword evidence="1" id="KW-0732">Signal</keyword>